<dbReference type="Gene3D" id="3.30.1280.10">
    <property type="entry name" value="Phosphoribosylformylglycinamidine synthase subunit PurS"/>
    <property type="match status" value="1"/>
</dbReference>
<dbReference type="NCBIfam" id="NF004630">
    <property type="entry name" value="PRK05974.1"/>
    <property type="match status" value="1"/>
</dbReference>
<dbReference type="InterPro" id="IPR003850">
    <property type="entry name" value="PurS"/>
</dbReference>
<keyword evidence="4 6" id="KW-0658">Purine biosynthesis</keyword>
<dbReference type="eggNOG" id="arCOG04462">
    <property type="taxonomic scope" value="Archaea"/>
</dbReference>
<dbReference type="GO" id="GO:0005737">
    <property type="term" value="C:cytoplasm"/>
    <property type="evidence" value="ECO:0007669"/>
    <property type="project" value="UniProtKB-SubCell"/>
</dbReference>
<dbReference type="UniPathway" id="UPA00074">
    <property type="reaction ID" value="UER00128"/>
</dbReference>
<evidence type="ECO:0000313" key="8">
    <source>
        <dbReference type="Proteomes" id="UP000030624"/>
    </source>
</evidence>
<evidence type="ECO:0000256" key="5">
    <source>
        <dbReference type="ARBA" id="ARBA00022840"/>
    </source>
</evidence>
<dbReference type="Pfam" id="PF02700">
    <property type="entry name" value="PurS"/>
    <property type="match status" value="1"/>
</dbReference>
<comment type="catalytic activity">
    <reaction evidence="6">
        <text>N(2)-formyl-N(1)-(5-phospho-beta-D-ribosyl)glycinamide + L-glutamine + ATP + H2O = 2-formamido-N(1)-(5-O-phospho-beta-D-ribosyl)acetamidine + L-glutamate + ADP + phosphate + H(+)</text>
        <dbReference type="Rhea" id="RHEA:17129"/>
        <dbReference type="ChEBI" id="CHEBI:15377"/>
        <dbReference type="ChEBI" id="CHEBI:15378"/>
        <dbReference type="ChEBI" id="CHEBI:29985"/>
        <dbReference type="ChEBI" id="CHEBI:30616"/>
        <dbReference type="ChEBI" id="CHEBI:43474"/>
        <dbReference type="ChEBI" id="CHEBI:58359"/>
        <dbReference type="ChEBI" id="CHEBI:147286"/>
        <dbReference type="ChEBI" id="CHEBI:147287"/>
        <dbReference type="ChEBI" id="CHEBI:456216"/>
        <dbReference type="EC" id="6.3.5.3"/>
    </reaction>
</comment>
<dbReference type="AlphaFoldDB" id="A0A0A7GJ92"/>
<evidence type="ECO:0000256" key="4">
    <source>
        <dbReference type="ARBA" id="ARBA00022755"/>
    </source>
</evidence>
<keyword evidence="1 6" id="KW-0963">Cytoplasm</keyword>
<accession>A0A0A7GJ92</accession>
<dbReference type="STRING" id="565033.GACE_2003"/>
<evidence type="ECO:0000256" key="6">
    <source>
        <dbReference type="HAMAP-Rule" id="MF_01926"/>
    </source>
</evidence>
<keyword evidence="2 6" id="KW-0436">Ligase</keyword>
<dbReference type="GO" id="GO:0005524">
    <property type="term" value="F:ATP binding"/>
    <property type="evidence" value="ECO:0007669"/>
    <property type="project" value="UniProtKB-UniRule"/>
</dbReference>
<dbReference type="KEGG" id="gac:GACE_2003"/>
<dbReference type="GO" id="GO:0004642">
    <property type="term" value="F:phosphoribosylformylglycinamidine synthase activity"/>
    <property type="evidence" value="ECO:0007669"/>
    <property type="project" value="UniProtKB-UniRule"/>
</dbReference>
<dbReference type="NCBIfam" id="TIGR00302">
    <property type="entry name" value="phosphoribosylformylglycinamidine synthase subunit PurS"/>
    <property type="match status" value="1"/>
</dbReference>
<evidence type="ECO:0000256" key="3">
    <source>
        <dbReference type="ARBA" id="ARBA00022741"/>
    </source>
</evidence>
<dbReference type="InterPro" id="IPR036604">
    <property type="entry name" value="PurS-like_sf"/>
</dbReference>
<keyword evidence="3 6" id="KW-0547">Nucleotide-binding</keyword>
<keyword evidence="5 6" id="KW-0067">ATP-binding</keyword>
<comment type="subunit">
    <text evidence="6">Part of the FGAM synthase complex composed of 1 PurL, 1 PurQ and 2 PurS subunits.</text>
</comment>
<reference evidence="7 8" key="1">
    <citation type="journal article" date="2015" name="Appl. Environ. Microbiol.">
        <title>The Geoglobus acetivorans genome: Fe(III) reduction, acetate utilization, autotrophic growth, and degradation of aromatic compounds in a hyperthermophilic archaeon.</title>
        <authorList>
            <person name="Mardanov A.V."/>
            <person name="Slododkina G.B."/>
            <person name="Slobodkin A.I."/>
            <person name="Beletsky A.V."/>
            <person name="Gavrilov S.N."/>
            <person name="Kublanov I.V."/>
            <person name="Bonch-Osmolovskaya E.A."/>
            <person name="Skryabin K.G."/>
            <person name="Ravin N.V."/>
        </authorList>
    </citation>
    <scope>NUCLEOTIDE SEQUENCE [LARGE SCALE GENOMIC DNA]</scope>
    <source>
        <strain evidence="7 8">SBH6</strain>
    </source>
</reference>
<comment type="similarity">
    <text evidence="6">Belongs to the PurS family.</text>
</comment>
<comment type="function">
    <text evidence="6">Part of the phosphoribosylformylglycinamidine synthase complex involved in the purines biosynthetic pathway. Catalyzes the ATP-dependent conversion of formylglycinamide ribonucleotide (FGAR) and glutamine to yield formylglycinamidine ribonucleotide (FGAM) and glutamate. The FGAM synthase complex is composed of three subunits. PurQ produces an ammonia molecule by converting glutamine to glutamate. PurL transfers the ammonia molecule to FGAR to form FGAM in an ATP-dependent manner. PurS interacts with PurQ and PurL and is thought to assist in the transfer of the ammonia molecule from PurQ to PurL.</text>
</comment>
<evidence type="ECO:0000256" key="2">
    <source>
        <dbReference type="ARBA" id="ARBA00022598"/>
    </source>
</evidence>
<comment type="pathway">
    <text evidence="6">Purine metabolism; IMP biosynthesis via de novo pathway; 5-amino-1-(5-phospho-D-ribosyl)imidazole from N(2)-formyl-N(1)-(5-phospho-D-ribosyl)glycinamide: step 1/2.</text>
</comment>
<dbReference type="HAMAP" id="MF_01926">
    <property type="entry name" value="PurS"/>
    <property type="match status" value="1"/>
</dbReference>
<proteinExistence type="inferred from homology"/>
<comment type="subcellular location">
    <subcellularLocation>
        <location evidence="6">Cytoplasm</location>
    </subcellularLocation>
</comment>
<dbReference type="Proteomes" id="UP000030624">
    <property type="component" value="Chromosome"/>
</dbReference>
<dbReference type="EC" id="6.3.5.3" evidence="6"/>
<evidence type="ECO:0000313" key="7">
    <source>
        <dbReference type="EMBL" id="AIY91027.1"/>
    </source>
</evidence>
<organism evidence="7 8">
    <name type="scientific">Geoglobus acetivorans</name>
    <dbReference type="NCBI Taxonomy" id="565033"/>
    <lineage>
        <taxon>Archaea</taxon>
        <taxon>Methanobacteriati</taxon>
        <taxon>Methanobacteriota</taxon>
        <taxon>Archaeoglobi</taxon>
        <taxon>Archaeoglobales</taxon>
        <taxon>Archaeoglobaceae</taxon>
        <taxon>Geoglobus</taxon>
    </lineage>
</organism>
<evidence type="ECO:0000256" key="1">
    <source>
        <dbReference type="ARBA" id="ARBA00022490"/>
    </source>
</evidence>
<dbReference type="PANTHER" id="PTHR34696">
    <property type="entry name" value="PHOSPHORIBOSYLFORMYLGLYCINAMIDINE SYNTHASE SUBUNIT PURS"/>
    <property type="match status" value="1"/>
</dbReference>
<gene>
    <name evidence="6" type="primary">purS</name>
    <name evidence="7" type="ORF">GACE_2003</name>
</gene>
<name>A0A0A7GJ92_GEOAI</name>
<dbReference type="EMBL" id="CP009552">
    <property type="protein sequence ID" value="AIY91027.1"/>
    <property type="molecule type" value="Genomic_DNA"/>
</dbReference>
<sequence length="90" mass="10432">MFHEKSENMKFTADVIISLKKGVIDPEGEATKKALNLLGFRNVNRVESMKIFRIELSAKTKEDAEDMLRDMCDRLLANPVIQDYSIRWVE</sequence>
<dbReference type="PANTHER" id="PTHR34696:SF1">
    <property type="entry name" value="PHOSPHORIBOSYLFORMYLGLYCINAMIDINE SYNTHASE SUBUNIT PURS"/>
    <property type="match status" value="1"/>
</dbReference>
<dbReference type="HOGENOM" id="CLU_164833_3_0_2"/>
<dbReference type="SUPFAM" id="SSF82697">
    <property type="entry name" value="PurS-like"/>
    <property type="match status" value="1"/>
</dbReference>
<dbReference type="GO" id="GO:0006189">
    <property type="term" value="P:'de novo' IMP biosynthetic process"/>
    <property type="evidence" value="ECO:0007669"/>
    <property type="project" value="UniProtKB-UniRule"/>
</dbReference>
<protein>
    <recommendedName>
        <fullName evidence="6">Phosphoribosylformylglycinamidine synthase subunit PurS</fullName>
        <shortName evidence="6">FGAM synthase</shortName>
        <ecNumber evidence="6">6.3.5.3</ecNumber>
    </recommendedName>
    <alternativeName>
        <fullName evidence="6">Formylglycinamide ribonucleotide amidotransferase subunit III</fullName>
        <shortName evidence="6">FGAR amidotransferase III</shortName>
        <shortName evidence="6">FGAR-AT III</shortName>
    </alternativeName>
    <alternativeName>
        <fullName evidence="6">Phosphoribosylformylglycinamidine synthase subunit III</fullName>
    </alternativeName>
</protein>